<reference evidence="7 8" key="1">
    <citation type="submission" date="2018-11" db="EMBL/GenBank/DDBJ databases">
        <title>Micromonospora sp. PPF5-17, a new actinomycetes isolated from a hot spring soil.</title>
        <authorList>
            <person name="Thawai C."/>
        </authorList>
    </citation>
    <scope>NUCLEOTIDE SEQUENCE [LARGE SCALE GENOMIC DNA]</scope>
    <source>
        <strain evidence="7 8">PPF5-17</strain>
    </source>
</reference>
<keyword evidence="2" id="KW-0479">Metal-binding</keyword>
<evidence type="ECO:0000259" key="6">
    <source>
        <dbReference type="Pfam" id="PF13638"/>
    </source>
</evidence>
<keyword evidence="8" id="KW-1185">Reference proteome</keyword>
<evidence type="ECO:0000313" key="7">
    <source>
        <dbReference type="EMBL" id="RNL98618.1"/>
    </source>
</evidence>
<dbReference type="Pfam" id="PF13638">
    <property type="entry name" value="PIN_4"/>
    <property type="match status" value="1"/>
</dbReference>
<keyword evidence="3" id="KW-0378">Hydrolase</keyword>
<dbReference type="InterPro" id="IPR002716">
    <property type="entry name" value="PIN_dom"/>
</dbReference>
<dbReference type="Proteomes" id="UP000280698">
    <property type="component" value="Unassembled WGS sequence"/>
</dbReference>
<evidence type="ECO:0000313" key="8">
    <source>
        <dbReference type="Proteomes" id="UP000280698"/>
    </source>
</evidence>
<sequence length="299" mass="33544">MPVTPLPGTDRRNLREVLRNLHTEAMNIRSRGDHGGPPIGAYFRWTDSAVSQLTGQIAERDIHRLVLTPRYWALLGSPTIGTPQFYQVLAREIDQRIAEFEAARTELEAQIARWTDLATYVVPDTSFFCQGERLFDQADYHHILGINWRTPIRALIPIAVVDELDELKEARTAVRHRARVSLAILDRVVAGSPQDPHELRSPELRELAGGVQAPTGDLTIEILFDPPGHVRLPIIDDEIIDRALSIQPLAGREVALLTCDTNQSFRARSVGLRAVKARRKDQETELKAAYEAEETTSGK</sequence>
<keyword evidence="4" id="KW-0460">Magnesium</keyword>
<comment type="caution">
    <text evidence="7">The sequence shown here is derived from an EMBL/GenBank/DDBJ whole genome shotgun (WGS) entry which is preliminary data.</text>
</comment>
<feature type="coiled-coil region" evidence="5">
    <location>
        <begin position="90"/>
        <end position="117"/>
    </location>
</feature>
<evidence type="ECO:0000256" key="5">
    <source>
        <dbReference type="SAM" id="Coils"/>
    </source>
</evidence>
<feature type="domain" description="PIN" evidence="6">
    <location>
        <begin position="122"/>
        <end position="277"/>
    </location>
</feature>
<keyword evidence="5" id="KW-0175">Coiled coil</keyword>
<gene>
    <name evidence="7" type="ORF">EFE23_13530</name>
</gene>
<organism evidence="7 8">
    <name type="scientific">Micromonospora solifontis</name>
    <dbReference type="NCBI Taxonomy" id="2487138"/>
    <lineage>
        <taxon>Bacteria</taxon>
        <taxon>Bacillati</taxon>
        <taxon>Actinomycetota</taxon>
        <taxon>Actinomycetes</taxon>
        <taxon>Micromonosporales</taxon>
        <taxon>Micromonosporaceae</taxon>
        <taxon>Micromonospora</taxon>
    </lineage>
</organism>
<name>A0ABX9WHJ2_9ACTN</name>
<proteinExistence type="predicted"/>
<dbReference type="EMBL" id="RJLN01000032">
    <property type="protein sequence ID" value="RNL98618.1"/>
    <property type="molecule type" value="Genomic_DNA"/>
</dbReference>
<evidence type="ECO:0000256" key="2">
    <source>
        <dbReference type="ARBA" id="ARBA00022723"/>
    </source>
</evidence>
<keyword evidence="1" id="KW-0540">Nuclease</keyword>
<evidence type="ECO:0000256" key="1">
    <source>
        <dbReference type="ARBA" id="ARBA00022722"/>
    </source>
</evidence>
<protein>
    <recommendedName>
        <fullName evidence="6">PIN domain-containing protein</fullName>
    </recommendedName>
</protein>
<evidence type="ECO:0000256" key="4">
    <source>
        <dbReference type="ARBA" id="ARBA00022842"/>
    </source>
</evidence>
<evidence type="ECO:0000256" key="3">
    <source>
        <dbReference type="ARBA" id="ARBA00022801"/>
    </source>
</evidence>
<dbReference type="Gene3D" id="3.40.50.1010">
    <property type="entry name" value="5'-nuclease"/>
    <property type="match status" value="1"/>
</dbReference>
<accession>A0ABX9WHJ2</accession>